<evidence type="ECO:0000313" key="6">
    <source>
        <dbReference type="Proteomes" id="UP001431209"/>
    </source>
</evidence>
<protein>
    <submittedName>
        <fullName evidence="5">Cathepsin B</fullName>
    </submittedName>
</protein>
<keyword evidence="3" id="KW-0732">Signal</keyword>
<gene>
    <name evidence="5" type="ORF">AKO1_001129</name>
</gene>
<keyword evidence="2" id="KW-1015">Disulfide bond</keyword>
<organism evidence="5 6">
    <name type="scientific">Acrasis kona</name>
    <dbReference type="NCBI Taxonomy" id="1008807"/>
    <lineage>
        <taxon>Eukaryota</taxon>
        <taxon>Discoba</taxon>
        <taxon>Heterolobosea</taxon>
        <taxon>Tetramitia</taxon>
        <taxon>Eutetramitia</taxon>
        <taxon>Acrasidae</taxon>
        <taxon>Acrasis</taxon>
    </lineage>
</organism>
<evidence type="ECO:0000313" key="5">
    <source>
        <dbReference type="EMBL" id="KAL0487238.1"/>
    </source>
</evidence>
<dbReference type="Pfam" id="PF00112">
    <property type="entry name" value="Peptidase_C1"/>
    <property type="match status" value="1"/>
</dbReference>
<sequence length="359" mass="38740">MKTTLVLVASILAVALATLPTSFDARDKWPKCKTPILNQGRCGSCWAFSATTALSSRFCIESDAKISPDQVLSPQYLLNCEHDQGGCGGGDTLKAYGFIKSSGIDLLSCTPYTSGESGQTESSCPAKCKNGSPIKVFHGVDAYSLVKGSIQETVEAMKTELVNHGPFSVSFVVYRDFMEFFKKSPKGIYEAKSSAALGGHAVRLVGYGEESGKKYWLIANSWGTEWGDNGYFKIAQGINTATIESRRVTAGRPKSNEFQAHSNHVSPVDNVVIDGGFNKVPVDAEILEIAKFSLSDMHNNGTPVESFFGVEEAFTQVTNGITYHLKLSVVKPNENGPSSVNVVVNRSPLDKLSVMSHNL</sequence>
<dbReference type="GO" id="GO:0006508">
    <property type="term" value="P:proteolysis"/>
    <property type="evidence" value="ECO:0007669"/>
    <property type="project" value="InterPro"/>
</dbReference>
<dbReference type="SUPFAM" id="SSF54403">
    <property type="entry name" value="Cystatin/monellin"/>
    <property type="match status" value="1"/>
</dbReference>
<dbReference type="Proteomes" id="UP001431209">
    <property type="component" value="Unassembled WGS sequence"/>
</dbReference>
<comment type="similarity">
    <text evidence="1">Belongs to the peptidase C1 family.</text>
</comment>
<evidence type="ECO:0000259" key="4">
    <source>
        <dbReference type="SMART" id="SM00645"/>
    </source>
</evidence>
<keyword evidence="6" id="KW-1185">Reference proteome</keyword>
<dbReference type="Gene3D" id="3.90.70.10">
    <property type="entry name" value="Cysteine proteinases"/>
    <property type="match status" value="1"/>
</dbReference>
<dbReference type="InterPro" id="IPR038765">
    <property type="entry name" value="Papain-like_cys_pep_sf"/>
</dbReference>
<comment type="caution">
    <text evidence="5">The sequence shown here is derived from an EMBL/GenBank/DDBJ whole genome shotgun (WGS) entry which is preliminary data.</text>
</comment>
<evidence type="ECO:0000256" key="2">
    <source>
        <dbReference type="ARBA" id="ARBA00023157"/>
    </source>
</evidence>
<dbReference type="PANTHER" id="PTHR12411">
    <property type="entry name" value="CYSTEINE PROTEASE FAMILY C1-RELATED"/>
    <property type="match status" value="1"/>
</dbReference>
<dbReference type="AlphaFoldDB" id="A0AAW2ZE28"/>
<dbReference type="SMART" id="SM00645">
    <property type="entry name" value="Pept_C1"/>
    <property type="match status" value="1"/>
</dbReference>
<dbReference type="InterPro" id="IPR000668">
    <property type="entry name" value="Peptidase_C1A_C"/>
</dbReference>
<feature type="chain" id="PRO_5043363241" evidence="3">
    <location>
        <begin position="18"/>
        <end position="359"/>
    </location>
</feature>
<dbReference type="SUPFAM" id="SSF54001">
    <property type="entry name" value="Cysteine proteinases"/>
    <property type="match status" value="1"/>
</dbReference>
<accession>A0AAW2ZE28</accession>
<dbReference type="GO" id="GO:0008234">
    <property type="term" value="F:cysteine-type peptidase activity"/>
    <property type="evidence" value="ECO:0007669"/>
    <property type="project" value="InterPro"/>
</dbReference>
<dbReference type="InterPro" id="IPR013128">
    <property type="entry name" value="Peptidase_C1A"/>
</dbReference>
<proteinExistence type="inferred from homology"/>
<dbReference type="PRINTS" id="PR00705">
    <property type="entry name" value="PAPAIN"/>
</dbReference>
<dbReference type="PROSITE" id="PS00139">
    <property type="entry name" value="THIOL_PROTEASE_CYS"/>
    <property type="match status" value="1"/>
</dbReference>
<dbReference type="CDD" id="cd02620">
    <property type="entry name" value="Peptidase_C1A_CathepsinB"/>
    <property type="match status" value="1"/>
</dbReference>
<evidence type="ECO:0000256" key="3">
    <source>
        <dbReference type="SAM" id="SignalP"/>
    </source>
</evidence>
<feature type="domain" description="Peptidase C1A papain C-terminal" evidence="4">
    <location>
        <begin position="19"/>
        <end position="252"/>
    </location>
</feature>
<dbReference type="InterPro" id="IPR000169">
    <property type="entry name" value="Pept_cys_AS"/>
</dbReference>
<reference evidence="5 6" key="1">
    <citation type="submission" date="2024-03" db="EMBL/GenBank/DDBJ databases">
        <title>The Acrasis kona genome and developmental transcriptomes reveal deep origins of eukaryotic multicellular pathways.</title>
        <authorList>
            <person name="Sheikh S."/>
            <person name="Fu C.-J."/>
            <person name="Brown M.W."/>
            <person name="Baldauf S.L."/>
        </authorList>
    </citation>
    <scope>NUCLEOTIDE SEQUENCE [LARGE SCALE GENOMIC DNA]</scope>
    <source>
        <strain evidence="5 6">ATCC MYA-3509</strain>
    </source>
</reference>
<dbReference type="PROSITE" id="PS00639">
    <property type="entry name" value="THIOL_PROTEASE_HIS"/>
    <property type="match status" value="1"/>
</dbReference>
<dbReference type="InterPro" id="IPR046350">
    <property type="entry name" value="Cystatin_sf"/>
</dbReference>
<dbReference type="InterPro" id="IPR025660">
    <property type="entry name" value="Pept_his_AS"/>
</dbReference>
<dbReference type="PROSITE" id="PS00640">
    <property type="entry name" value="THIOL_PROTEASE_ASN"/>
    <property type="match status" value="1"/>
</dbReference>
<dbReference type="Gene3D" id="3.10.450.10">
    <property type="match status" value="1"/>
</dbReference>
<feature type="signal peptide" evidence="3">
    <location>
        <begin position="1"/>
        <end position="17"/>
    </location>
</feature>
<name>A0AAW2ZE28_9EUKA</name>
<dbReference type="InterPro" id="IPR025661">
    <property type="entry name" value="Pept_asp_AS"/>
</dbReference>
<dbReference type="EMBL" id="JAOPGA020001325">
    <property type="protein sequence ID" value="KAL0487238.1"/>
    <property type="molecule type" value="Genomic_DNA"/>
</dbReference>
<evidence type="ECO:0000256" key="1">
    <source>
        <dbReference type="ARBA" id="ARBA00008455"/>
    </source>
</evidence>